<dbReference type="RefSeq" id="XP_071901101.1">
    <property type="nucleotide sequence ID" value="XM_072045000.1"/>
</dbReference>
<reference evidence="3" key="1">
    <citation type="submission" date="2025-08" db="UniProtKB">
        <authorList>
            <consortium name="RefSeq"/>
        </authorList>
    </citation>
    <scope>IDENTIFICATION</scope>
    <source>
        <tissue evidence="3">Leaves</tissue>
    </source>
</reference>
<feature type="region of interest" description="Disordered" evidence="1">
    <location>
        <begin position="1"/>
        <end position="42"/>
    </location>
</feature>
<dbReference type="PANTHER" id="PTHR33710">
    <property type="entry name" value="BNAC02G09200D PROTEIN"/>
    <property type="match status" value="1"/>
</dbReference>
<accession>A0ABM4U1D9</accession>
<protein>
    <submittedName>
        <fullName evidence="3">Uncharacterized protein</fullName>
    </submittedName>
</protein>
<evidence type="ECO:0000313" key="2">
    <source>
        <dbReference type="Proteomes" id="UP001652660"/>
    </source>
</evidence>
<name>A0ABM4U1D9_COFAR</name>
<dbReference type="GeneID" id="140004847"/>
<gene>
    <name evidence="3" type="primary">LOC140004847</name>
</gene>
<evidence type="ECO:0000313" key="3">
    <source>
        <dbReference type="RefSeq" id="XP_071901101.1"/>
    </source>
</evidence>
<keyword evidence="2" id="KW-1185">Reference proteome</keyword>
<dbReference type="PANTHER" id="PTHR33710:SF62">
    <property type="entry name" value="DUF4283 DOMAIN PROTEIN"/>
    <property type="match status" value="1"/>
</dbReference>
<dbReference type="Proteomes" id="UP001652660">
    <property type="component" value="Chromosome 4c"/>
</dbReference>
<dbReference type="SUPFAM" id="SSF56219">
    <property type="entry name" value="DNase I-like"/>
    <property type="match status" value="1"/>
</dbReference>
<dbReference type="InterPro" id="IPR036691">
    <property type="entry name" value="Endo/exonu/phosph_ase_sf"/>
</dbReference>
<sequence length="184" mass="21663">MSEVEVGPSLMGPSKGNEGFGVELSRSREPLDSSPFEGGDFNDILSNEEKWGRSLREERSFRDFKDLIDQNGLIDIGYEGHLWTWSNHWEEKGEIRQRLDRCLASYDWVQIFEKARCQHLDTYASDHSLLCLDTVPDKEKRKKKFYFDKRWLQKEGCQQVVKKAWQIEEPGSHMFKITKKIRNC</sequence>
<dbReference type="Gene3D" id="3.60.10.10">
    <property type="entry name" value="Endonuclease/exonuclease/phosphatase"/>
    <property type="match status" value="1"/>
</dbReference>
<evidence type="ECO:0000256" key="1">
    <source>
        <dbReference type="SAM" id="MobiDB-lite"/>
    </source>
</evidence>
<organism evidence="2 3">
    <name type="scientific">Coffea arabica</name>
    <name type="common">Arabian coffee</name>
    <dbReference type="NCBI Taxonomy" id="13443"/>
    <lineage>
        <taxon>Eukaryota</taxon>
        <taxon>Viridiplantae</taxon>
        <taxon>Streptophyta</taxon>
        <taxon>Embryophyta</taxon>
        <taxon>Tracheophyta</taxon>
        <taxon>Spermatophyta</taxon>
        <taxon>Magnoliopsida</taxon>
        <taxon>eudicotyledons</taxon>
        <taxon>Gunneridae</taxon>
        <taxon>Pentapetalae</taxon>
        <taxon>asterids</taxon>
        <taxon>lamiids</taxon>
        <taxon>Gentianales</taxon>
        <taxon>Rubiaceae</taxon>
        <taxon>Ixoroideae</taxon>
        <taxon>Gardenieae complex</taxon>
        <taxon>Bertiereae - Coffeeae clade</taxon>
        <taxon>Coffeeae</taxon>
        <taxon>Coffea</taxon>
    </lineage>
</organism>
<proteinExistence type="predicted"/>